<dbReference type="SUPFAM" id="SSF56112">
    <property type="entry name" value="Protein kinase-like (PK-like)"/>
    <property type="match status" value="1"/>
</dbReference>
<keyword evidence="1" id="KW-0812">Transmembrane</keyword>
<gene>
    <name evidence="2" type="ORF">AABB24_013472</name>
</gene>
<comment type="caution">
    <text evidence="2">The sequence shown here is derived from an EMBL/GenBank/DDBJ whole genome shotgun (WGS) entry which is preliminary data.</text>
</comment>
<accession>A0ABD2U8H0</accession>
<proteinExistence type="predicted"/>
<evidence type="ECO:0000256" key="1">
    <source>
        <dbReference type="SAM" id="Phobius"/>
    </source>
</evidence>
<evidence type="ECO:0008006" key="4">
    <source>
        <dbReference type="Google" id="ProtNLM"/>
    </source>
</evidence>
<protein>
    <recommendedName>
        <fullName evidence="4">Protein kinase domain-containing protein</fullName>
    </recommendedName>
</protein>
<organism evidence="2 3">
    <name type="scientific">Solanum stoloniferum</name>
    <dbReference type="NCBI Taxonomy" id="62892"/>
    <lineage>
        <taxon>Eukaryota</taxon>
        <taxon>Viridiplantae</taxon>
        <taxon>Streptophyta</taxon>
        <taxon>Embryophyta</taxon>
        <taxon>Tracheophyta</taxon>
        <taxon>Spermatophyta</taxon>
        <taxon>Magnoliopsida</taxon>
        <taxon>eudicotyledons</taxon>
        <taxon>Gunneridae</taxon>
        <taxon>Pentapetalae</taxon>
        <taxon>asterids</taxon>
        <taxon>lamiids</taxon>
        <taxon>Solanales</taxon>
        <taxon>Solanaceae</taxon>
        <taxon>Solanoideae</taxon>
        <taxon>Solaneae</taxon>
        <taxon>Solanum</taxon>
    </lineage>
</organism>
<evidence type="ECO:0000313" key="3">
    <source>
        <dbReference type="Proteomes" id="UP001627284"/>
    </source>
</evidence>
<keyword evidence="1" id="KW-0472">Membrane</keyword>
<dbReference type="Proteomes" id="UP001627284">
    <property type="component" value="Unassembled WGS sequence"/>
</dbReference>
<keyword evidence="1" id="KW-1133">Transmembrane helix</keyword>
<dbReference type="AlphaFoldDB" id="A0ABD2U8H0"/>
<evidence type="ECO:0000313" key="2">
    <source>
        <dbReference type="EMBL" id="KAL3364705.1"/>
    </source>
</evidence>
<dbReference type="EMBL" id="JBJKTR010000007">
    <property type="protein sequence ID" value="KAL3364705.1"/>
    <property type="molecule type" value="Genomic_DNA"/>
</dbReference>
<name>A0ABD2U8H0_9SOLN</name>
<feature type="transmembrane region" description="Helical" evidence="1">
    <location>
        <begin position="213"/>
        <end position="233"/>
    </location>
</feature>
<keyword evidence="3" id="KW-1185">Reference proteome</keyword>
<dbReference type="InterPro" id="IPR011009">
    <property type="entry name" value="Kinase-like_dom_sf"/>
</dbReference>
<reference evidence="2 3" key="1">
    <citation type="submission" date="2024-05" db="EMBL/GenBank/DDBJ databases">
        <title>De novo assembly of an allotetraploid wild potato.</title>
        <authorList>
            <person name="Hosaka A.J."/>
        </authorList>
    </citation>
    <scope>NUCLEOTIDE SEQUENCE [LARGE SCALE GENOMIC DNA]</scope>
    <source>
        <tissue evidence="2">Young leaves</tissue>
    </source>
</reference>
<sequence length="237" mass="27139">MTDMVKQYIGLSQVVKVKHMKRLTTCTDDGYVDYIRNQDLFHLGNAGMAEQCIGLPDSVVIEKMNRLTTCTDNGYVDYICNRDPLHLGLQDVELLKLVRLLLKADPNQRIEVDESLRHLYFGDSRPTSTIGMTELCIELSQLVKIKQMKKLATCTEYVLADYVHSRDTFGLRFHGVELLKLVRLLMSIDPDLRIGVDEALQHSYFVGFRYTDMYSYFTFLTFVVLLGSIWYGLKGAG</sequence>